<dbReference type="PANTHER" id="PTHR21666:SF291">
    <property type="entry name" value="STAGE II SPORULATION PROTEIN Q"/>
    <property type="match status" value="1"/>
</dbReference>
<dbReference type="CDD" id="cd12797">
    <property type="entry name" value="M23_peptidase"/>
    <property type="match status" value="1"/>
</dbReference>
<evidence type="ECO:0000313" key="5">
    <source>
        <dbReference type="Proteomes" id="UP000838686"/>
    </source>
</evidence>
<accession>A0ABM9BS10</accession>
<keyword evidence="5" id="KW-1185">Reference proteome</keyword>
<dbReference type="EMBL" id="CAKMMF010000002">
    <property type="protein sequence ID" value="CAH1193193.1"/>
    <property type="molecule type" value="Genomic_DNA"/>
</dbReference>
<dbReference type="InterPro" id="IPR050570">
    <property type="entry name" value="Cell_wall_metabolism_enzyme"/>
</dbReference>
<comment type="caution">
    <text evidence="4">The sequence shown here is derived from an EMBL/GenBank/DDBJ whole genome shotgun (WGS) entry which is preliminary data.</text>
</comment>
<evidence type="ECO:0000259" key="3">
    <source>
        <dbReference type="Pfam" id="PF01551"/>
    </source>
</evidence>
<evidence type="ECO:0000256" key="1">
    <source>
        <dbReference type="SAM" id="MobiDB-lite"/>
    </source>
</evidence>
<dbReference type="Proteomes" id="UP000838686">
    <property type="component" value="Unassembled WGS sequence"/>
</dbReference>
<dbReference type="Pfam" id="PF01551">
    <property type="entry name" value="Peptidase_M23"/>
    <property type="match status" value="1"/>
</dbReference>
<evidence type="ECO:0000256" key="2">
    <source>
        <dbReference type="SAM" id="Phobius"/>
    </source>
</evidence>
<gene>
    <name evidence="4" type="primary">spoIIQ</name>
    <name evidence="4" type="ORF">PAECIP111893_00401</name>
</gene>
<feature type="transmembrane region" description="Helical" evidence="2">
    <location>
        <begin position="37"/>
        <end position="57"/>
    </location>
</feature>
<feature type="compositionally biased region" description="Basic and acidic residues" evidence="1">
    <location>
        <begin position="1"/>
        <end position="14"/>
    </location>
</feature>
<dbReference type="SUPFAM" id="SSF51261">
    <property type="entry name" value="Duplicated hybrid motif"/>
    <property type="match status" value="1"/>
</dbReference>
<dbReference type="Gene3D" id="2.70.70.10">
    <property type="entry name" value="Glucose Permease (Domain IIA)"/>
    <property type="match status" value="1"/>
</dbReference>
<dbReference type="InterPro" id="IPR016047">
    <property type="entry name" value="M23ase_b-sheet_dom"/>
</dbReference>
<feature type="domain" description="M23ase beta-sheet core" evidence="3">
    <location>
        <begin position="139"/>
        <end position="237"/>
    </location>
</feature>
<proteinExistence type="predicted"/>
<keyword evidence="2" id="KW-0472">Membrane</keyword>
<dbReference type="InterPro" id="IPR011055">
    <property type="entry name" value="Dup_hybrid_motif"/>
</dbReference>
<dbReference type="RefSeq" id="WP_236338633.1">
    <property type="nucleotide sequence ID" value="NZ_CAKMMF010000002.1"/>
</dbReference>
<sequence length="243" mass="26286">MNDQNKSKLKEDAPKSLGMGETAVRPSAWRKLLSKKWTAPSAFMAAAAIIVTLMWIYGGADKASTTTGNKSLEVSQGTDEGTDAAIDSDTLEVASSNETLQWPVLNHAELTVTAPFYDSEAPSEERQAAMVQTGNTFTPHMGIDLTSKNDKPFDVMAALSGKVTVVEQHPLIGHIIEIKHADGIVTVYQSLSDVQVKVGDEVRQGTLIAKAGRSELEKDLGSHLHFEVRENGKAMNPNILLEQ</sequence>
<evidence type="ECO:0000313" key="4">
    <source>
        <dbReference type="EMBL" id="CAH1193193.1"/>
    </source>
</evidence>
<name>A0ABM9BS10_9BACL</name>
<keyword evidence="2" id="KW-1133">Transmembrane helix</keyword>
<dbReference type="PANTHER" id="PTHR21666">
    <property type="entry name" value="PEPTIDASE-RELATED"/>
    <property type="match status" value="1"/>
</dbReference>
<keyword evidence="2" id="KW-0812">Transmembrane</keyword>
<feature type="region of interest" description="Disordered" evidence="1">
    <location>
        <begin position="1"/>
        <end position="21"/>
    </location>
</feature>
<reference evidence="4" key="1">
    <citation type="submission" date="2022-01" db="EMBL/GenBank/DDBJ databases">
        <authorList>
            <person name="Criscuolo A."/>
        </authorList>
    </citation>
    <scope>NUCLEOTIDE SEQUENCE</scope>
    <source>
        <strain evidence="4">CIP111893</strain>
    </source>
</reference>
<protein>
    <submittedName>
        <fullName evidence="4">Stage II sporulation protein Q</fullName>
    </submittedName>
</protein>
<organism evidence="4 5">
    <name type="scientific">Paenibacillus plantiphilus</name>
    <dbReference type="NCBI Taxonomy" id="2905650"/>
    <lineage>
        <taxon>Bacteria</taxon>
        <taxon>Bacillati</taxon>
        <taxon>Bacillota</taxon>
        <taxon>Bacilli</taxon>
        <taxon>Bacillales</taxon>
        <taxon>Paenibacillaceae</taxon>
        <taxon>Paenibacillus</taxon>
    </lineage>
</organism>